<dbReference type="Proteomes" id="UP000184330">
    <property type="component" value="Unassembled WGS sequence"/>
</dbReference>
<evidence type="ECO:0000259" key="3">
    <source>
        <dbReference type="PROSITE" id="PS00624"/>
    </source>
</evidence>
<keyword evidence="5" id="KW-1185">Reference proteome</keyword>
<dbReference type="InterPro" id="IPR007867">
    <property type="entry name" value="GMC_OxRtase_C"/>
</dbReference>
<feature type="domain" description="Glucose-methanol-choline oxidoreductase N-terminal" evidence="3">
    <location>
        <begin position="285"/>
        <end position="299"/>
    </location>
</feature>
<dbReference type="AlphaFoldDB" id="A0A1L7XGV6"/>
<keyword evidence="2" id="KW-0285">Flavoprotein</keyword>
<comment type="similarity">
    <text evidence="1">Belongs to the GMC oxidoreductase family.</text>
</comment>
<dbReference type="InterPro" id="IPR036188">
    <property type="entry name" value="FAD/NAD-bd_sf"/>
</dbReference>
<keyword evidence="2" id="KW-0274">FAD</keyword>
<evidence type="ECO:0000313" key="4">
    <source>
        <dbReference type="EMBL" id="CZR64279.1"/>
    </source>
</evidence>
<dbReference type="PIRSF" id="PIRSF000137">
    <property type="entry name" value="Alcohol_oxidase"/>
    <property type="match status" value="1"/>
</dbReference>
<proteinExistence type="inferred from homology"/>
<evidence type="ECO:0000313" key="5">
    <source>
        <dbReference type="Proteomes" id="UP000184330"/>
    </source>
</evidence>
<dbReference type="Pfam" id="PF05199">
    <property type="entry name" value="GMC_oxred_C"/>
    <property type="match status" value="1"/>
</dbReference>
<feature type="binding site" evidence="2">
    <location>
        <position position="244"/>
    </location>
    <ligand>
        <name>FAD</name>
        <dbReference type="ChEBI" id="CHEBI:57692"/>
    </ligand>
</feature>
<dbReference type="InterPro" id="IPR012132">
    <property type="entry name" value="GMC_OxRdtase"/>
</dbReference>
<protein>
    <submittedName>
        <fullName evidence="4">Related to choline dehydrogenase</fullName>
    </submittedName>
</protein>
<dbReference type="STRING" id="576137.A0A1L7XGV6"/>
<reference evidence="4 5" key="1">
    <citation type="submission" date="2016-03" db="EMBL/GenBank/DDBJ databases">
        <authorList>
            <person name="Ploux O."/>
        </authorList>
    </citation>
    <scope>NUCLEOTIDE SEQUENCE [LARGE SCALE GENOMIC DNA]</scope>
    <source>
        <strain evidence="4 5">UAMH 11012</strain>
    </source>
</reference>
<dbReference type="EMBL" id="FJOG01000026">
    <property type="protein sequence ID" value="CZR64279.1"/>
    <property type="molecule type" value="Genomic_DNA"/>
</dbReference>
<dbReference type="Gene3D" id="3.50.50.60">
    <property type="entry name" value="FAD/NAD(P)-binding domain"/>
    <property type="match status" value="1"/>
</dbReference>
<organism evidence="4 5">
    <name type="scientific">Phialocephala subalpina</name>
    <dbReference type="NCBI Taxonomy" id="576137"/>
    <lineage>
        <taxon>Eukaryota</taxon>
        <taxon>Fungi</taxon>
        <taxon>Dikarya</taxon>
        <taxon>Ascomycota</taxon>
        <taxon>Pezizomycotina</taxon>
        <taxon>Leotiomycetes</taxon>
        <taxon>Helotiales</taxon>
        <taxon>Mollisiaceae</taxon>
        <taxon>Phialocephala</taxon>
        <taxon>Phialocephala fortinii species complex</taxon>
    </lineage>
</organism>
<dbReference type="PANTHER" id="PTHR11552:SF210">
    <property type="entry name" value="GLUCOSE-METHANOL-CHOLINE OXIDOREDUCTASE N-TERMINAL DOMAIN-CONTAINING PROTEIN-RELATED"/>
    <property type="match status" value="1"/>
</dbReference>
<name>A0A1L7XGV6_9HELO</name>
<comment type="cofactor">
    <cofactor evidence="2">
        <name>FAD</name>
        <dbReference type="ChEBI" id="CHEBI:57692"/>
    </cofactor>
</comment>
<dbReference type="PROSITE" id="PS00624">
    <property type="entry name" value="GMC_OXRED_2"/>
    <property type="match status" value="1"/>
</dbReference>
<dbReference type="OrthoDB" id="269227at2759"/>
<dbReference type="InterPro" id="IPR000172">
    <property type="entry name" value="GMC_OxRdtase_N"/>
</dbReference>
<evidence type="ECO:0000256" key="2">
    <source>
        <dbReference type="PIRSR" id="PIRSR000137-2"/>
    </source>
</evidence>
<evidence type="ECO:0000256" key="1">
    <source>
        <dbReference type="ARBA" id="ARBA00010790"/>
    </source>
</evidence>
<gene>
    <name evidence="4" type="ORF">PAC_14177</name>
</gene>
<dbReference type="PANTHER" id="PTHR11552">
    <property type="entry name" value="GLUCOSE-METHANOL-CHOLINE GMC OXIDOREDUCTASE"/>
    <property type="match status" value="1"/>
</dbReference>
<dbReference type="SUPFAM" id="SSF51905">
    <property type="entry name" value="FAD/NAD(P)-binding domain"/>
    <property type="match status" value="1"/>
</dbReference>
<accession>A0A1L7XGV6</accession>
<dbReference type="GO" id="GO:0050660">
    <property type="term" value="F:flavin adenine dinucleotide binding"/>
    <property type="evidence" value="ECO:0007669"/>
    <property type="project" value="InterPro"/>
</dbReference>
<dbReference type="Gene3D" id="3.30.560.10">
    <property type="entry name" value="Glucose Oxidase, domain 3"/>
    <property type="match status" value="1"/>
</dbReference>
<dbReference type="Pfam" id="PF00732">
    <property type="entry name" value="GMC_oxred_N"/>
    <property type="match status" value="1"/>
</dbReference>
<dbReference type="SUPFAM" id="SSF54373">
    <property type="entry name" value="FAD-linked reductases, C-terminal domain"/>
    <property type="match status" value="1"/>
</dbReference>
<dbReference type="GO" id="GO:0016614">
    <property type="term" value="F:oxidoreductase activity, acting on CH-OH group of donors"/>
    <property type="evidence" value="ECO:0007669"/>
    <property type="project" value="InterPro"/>
</dbReference>
<sequence length="619" mass="67141">MTSTTQYDEADSKVFDYVIIGGGTAGLTIAARLTEDPAVQVAVLEAGEKRLDDPQINIPGLMNTLYGDDKYDWNFKTTPQPGLNDRTLAWPRGKLLGGSSAINFMMVSHASRADIDNWEKLSNPGWNFDALQPYYHKAETFNPPSEATAKALGTSIMDTKLHGTSGPVQTSFSESPGDLDKAWGRTFKILGLGPESDPRDGNTLGGYSLPKYMDKQAKRSHAGLVIYAPNAGRENLTVLTGAFVKKIEFDTSGEVPIATGVRYVAEGKGRFVRVKEKAEIILAAGAVQSPQILELSGVGDRERLEKLGIKSVVDNPNVGENLQDHPLLGFAYEVQDGIPTAEMIKQPGVLGWAVNEWATKGAGPLTTGVTGTAFLSHDSLTLSALESRLQELLKTVPIPNTPGLQKQLQLQAETLLNNREADIQYNFGATGVNPSAWNDVSQLFNHNDAGGYASIVTALTHAFSRGSIHIQSSDPFVPPLIDPRYLSHPIDLELLTLGLLFTQTIAKTYPLADLLKDNEVGDGKKIQPAFNVEGRLSEERAREIVRESMITSFHPVGTCSMLPREIGGVVDSRLRVYGTRGVRVVDASVVPLHVRGNITSVVYAVAERGADIIKEDRRV</sequence>